<name>A0A6L9LAU3_9BACT</name>
<organism evidence="2 3">
    <name type="scientific">Spirosoma terrae</name>
    <dbReference type="NCBI Taxonomy" id="1968276"/>
    <lineage>
        <taxon>Bacteria</taxon>
        <taxon>Pseudomonadati</taxon>
        <taxon>Bacteroidota</taxon>
        <taxon>Cytophagia</taxon>
        <taxon>Cytophagales</taxon>
        <taxon>Cytophagaceae</taxon>
        <taxon>Spirosoma</taxon>
    </lineage>
</organism>
<protein>
    <submittedName>
        <fullName evidence="2">Sua5/YciO/YrdC/YwlC family protein</fullName>
    </submittedName>
</protein>
<evidence type="ECO:0000313" key="3">
    <source>
        <dbReference type="Proteomes" id="UP000474175"/>
    </source>
</evidence>
<comment type="caution">
    <text evidence="2">The sequence shown here is derived from an EMBL/GenBank/DDBJ whole genome shotgun (WGS) entry which is preliminary data.</text>
</comment>
<dbReference type="AlphaFoldDB" id="A0A6L9LAU3"/>
<keyword evidence="3" id="KW-1185">Reference proteome</keyword>
<dbReference type="Gene3D" id="3.90.870.10">
    <property type="entry name" value="DHBP synthase"/>
    <property type="match status" value="1"/>
</dbReference>
<dbReference type="SUPFAM" id="SSF55821">
    <property type="entry name" value="YrdC/RibB"/>
    <property type="match status" value="1"/>
</dbReference>
<proteinExistence type="predicted"/>
<evidence type="ECO:0000313" key="2">
    <source>
        <dbReference type="EMBL" id="NDU95558.1"/>
    </source>
</evidence>
<accession>A0A6L9LAU3</accession>
<dbReference type="GO" id="GO:0003725">
    <property type="term" value="F:double-stranded RNA binding"/>
    <property type="evidence" value="ECO:0007669"/>
    <property type="project" value="InterPro"/>
</dbReference>
<dbReference type="InterPro" id="IPR017945">
    <property type="entry name" value="DHBP_synth_RibB-like_a/b_dom"/>
</dbReference>
<sequence>MSASIRDITYLLRQGHLIALADETGWSIVCDPINDSAVTELLPFTASLPAYQRPTVIIQNTDQLILYVAKVPEIAYDLVEFAENPLTVVYEQGKNVSPMLYASEEAAAKTREIAVRRSLNTDIQRLIGGFGRGLLSIPFESLQLPPAADGVVKERFGLLPAMPRRSRIMQLGTGGEVHFIRK</sequence>
<dbReference type="RefSeq" id="WP_163947820.1">
    <property type="nucleotide sequence ID" value="NZ_JAAFZH010000004.1"/>
</dbReference>
<dbReference type="Proteomes" id="UP000474175">
    <property type="component" value="Unassembled WGS sequence"/>
</dbReference>
<evidence type="ECO:0000259" key="1">
    <source>
        <dbReference type="PROSITE" id="PS51163"/>
    </source>
</evidence>
<dbReference type="PROSITE" id="PS51163">
    <property type="entry name" value="YRDC"/>
    <property type="match status" value="1"/>
</dbReference>
<dbReference type="EMBL" id="JAAFZH010000004">
    <property type="protein sequence ID" value="NDU95558.1"/>
    <property type="molecule type" value="Genomic_DNA"/>
</dbReference>
<dbReference type="Pfam" id="PF01300">
    <property type="entry name" value="Sua5_yciO_yrdC"/>
    <property type="match status" value="1"/>
</dbReference>
<gene>
    <name evidence="2" type="ORF">GK108_11790</name>
</gene>
<reference evidence="2 3" key="1">
    <citation type="submission" date="2020-02" db="EMBL/GenBank/DDBJ databases">
        <title>Draft genome sequence of two Spirosoma agri KCTC 52727 and Spirosoma terrae KCTC 52035.</title>
        <authorList>
            <person name="Rojas J."/>
            <person name="Ambika Manirajan B."/>
            <person name="Suarez C."/>
            <person name="Ratering S."/>
            <person name="Schnell S."/>
        </authorList>
    </citation>
    <scope>NUCLEOTIDE SEQUENCE [LARGE SCALE GENOMIC DNA]</scope>
    <source>
        <strain evidence="2 3">KCTC 52035</strain>
    </source>
</reference>
<feature type="domain" description="YrdC-like" evidence="1">
    <location>
        <begin position="2"/>
        <end position="182"/>
    </location>
</feature>
<dbReference type="InterPro" id="IPR006070">
    <property type="entry name" value="Sua5-like_dom"/>
</dbReference>